<organism evidence="1 2">
    <name type="scientific">Mycobacterium kyorinense</name>
    <dbReference type="NCBI Taxonomy" id="487514"/>
    <lineage>
        <taxon>Bacteria</taxon>
        <taxon>Bacillati</taxon>
        <taxon>Actinomycetota</taxon>
        <taxon>Actinomycetes</taxon>
        <taxon>Mycobacteriales</taxon>
        <taxon>Mycobacteriaceae</taxon>
        <taxon>Mycobacterium</taxon>
    </lineage>
</organism>
<sequence length="93" mass="10413">MSKRDPRQAKKWTVEVAIDKHPKSTRATARLRRHDQELIGTGLAHRNPADRDIPPIGDELAVARALTDLADQLFAETASDINDVTHEPVVIFH</sequence>
<evidence type="ECO:0008006" key="3">
    <source>
        <dbReference type="Google" id="ProtNLM"/>
    </source>
</evidence>
<dbReference type="RefSeq" id="WP_065016542.1">
    <property type="nucleotide sequence ID" value="NZ_LZKJ01000200.1"/>
</dbReference>
<dbReference type="Gene3D" id="3.30.160.240">
    <property type="entry name" value="Rv1738"/>
    <property type="match status" value="1"/>
</dbReference>
<dbReference type="OrthoDB" id="4828144at2"/>
<proteinExistence type="predicted"/>
<name>A0A1A2YSN1_9MYCO</name>
<reference evidence="2" key="1">
    <citation type="submission" date="2016-06" db="EMBL/GenBank/DDBJ databases">
        <authorList>
            <person name="Sutton G."/>
            <person name="Brinkac L."/>
            <person name="Sanka R."/>
            <person name="Adams M."/>
            <person name="Lau E."/>
            <person name="Sam S."/>
            <person name="Sreng N."/>
            <person name="Him V."/>
            <person name="Kerleguer A."/>
            <person name="Cheng S."/>
        </authorList>
    </citation>
    <scope>NUCLEOTIDE SEQUENCE [LARGE SCALE GENOMIC DNA]</scope>
    <source>
        <strain evidence="2">E861</strain>
    </source>
</reference>
<dbReference type="EMBL" id="LZKJ01000200">
    <property type="protein sequence ID" value="OBI40252.1"/>
    <property type="molecule type" value="Genomic_DNA"/>
</dbReference>
<accession>A0A1A2YSN1</accession>
<comment type="caution">
    <text evidence="1">The sequence shown here is derived from an EMBL/GenBank/DDBJ whole genome shotgun (WGS) entry which is preliminary data.</text>
</comment>
<dbReference type="InterPro" id="IPR015057">
    <property type="entry name" value="Rv2632c-like"/>
</dbReference>
<protein>
    <recommendedName>
        <fullName evidence="3">DUF1876 domain-containing protein</fullName>
    </recommendedName>
</protein>
<dbReference type="Proteomes" id="UP000093592">
    <property type="component" value="Unassembled WGS sequence"/>
</dbReference>
<evidence type="ECO:0000313" key="2">
    <source>
        <dbReference type="Proteomes" id="UP000093592"/>
    </source>
</evidence>
<gene>
    <name evidence="1" type="ORF">A5707_10040</name>
</gene>
<dbReference type="InterPro" id="IPR038070">
    <property type="entry name" value="Rv2632c-like_sf"/>
</dbReference>
<dbReference type="AlphaFoldDB" id="A0A1A2YSN1"/>
<dbReference type="Pfam" id="PF08962">
    <property type="entry name" value="Rv2632c-like"/>
    <property type="match status" value="1"/>
</dbReference>
<evidence type="ECO:0000313" key="1">
    <source>
        <dbReference type="EMBL" id="OBI40252.1"/>
    </source>
</evidence>
<dbReference type="SUPFAM" id="SSF143212">
    <property type="entry name" value="Rv2632c-like"/>
    <property type="match status" value="1"/>
</dbReference>